<keyword evidence="7" id="KW-0418">Kinase</keyword>
<dbReference type="Pfam" id="PF12974">
    <property type="entry name" value="Phosphonate-bd"/>
    <property type="match status" value="1"/>
</dbReference>
<dbReference type="SUPFAM" id="SSF53850">
    <property type="entry name" value="Periplasmic binding protein-like II"/>
    <property type="match status" value="1"/>
</dbReference>
<dbReference type="Gene3D" id="1.10.287.130">
    <property type="match status" value="1"/>
</dbReference>
<dbReference type="PROSITE" id="PS50109">
    <property type="entry name" value="HIS_KIN"/>
    <property type="match status" value="1"/>
</dbReference>
<feature type="chain" id="PRO_5002723273" description="histidine kinase" evidence="5">
    <location>
        <begin position="28"/>
        <end position="596"/>
    </location>
</feature>
<feature type="transmembrane region" description="Helical" evidence="4">
    <location>
        <begin position="312"/>
        <end position="331"/>
    </location>
</feature>
<dbReference type="PROSITE" id="PS51257">
    <property type="entry name" value="PROKAR_LIPOPROTEIN"/>
    <property type="match status" value="1"/>
</dbReference>
<evidence type="ECO:0000256" key="5">
    <source>
        <dbReference type="SAM" id="SignalP"/>
    </source>
</evidence>
<dbReference type="InterPro" id="IPR005467">
    <property type="entry name" value="His_kinase_dom"/>
</dbReference>
<gene>
    <name evidence="7" type="ordered locus">Spea_2089</name>
</gene>
<protein>
    <recommendedName>
        <fullName evidence="2">histidine kinase</fullName>
        <ecNumber evidence="2">2.7.13.3</ecNumber>
    </recommendedName>
</protein>
<dbReference type="PRINTS" id="PR00344">
    <property type="entry name" value="BCTRLSENSOR"/>
</dbReference>
<comment type="catalytic activity">
    <reaction evidence="1">
        <text>ATP + protein L-histidine = ADP + protein N-phospho-L-histidine.</text>
        <dbReference type="EC" id="2.7.13.3"/>
    </reaction>
</comment>
<dbReference type="HOGENOM" id="CLU_011260_3_0_6"/>
<dbReference type="Pfam" id="PF00512">
    <property type="entry name" value="HisKA"/>
    <property type="match status" value="1"/>
</dbReference>
<proteinExistence type="predicted"/>
<dbReference type="OrthoDB" id="1931120at2"/>
<dbReference type="KEGG" id="spl:Spea_2089"/>
<dbReference type="Proteomes" id="UP000002608">
    <property type="component" value="Chromosome"/>
</dbReference>
<evidence type="ECO:0000313" key="7">
    <source>
        <dbReference type="EMBL" id="ABV87409.1"/>
    </source>
</evidence>
<keyword evidence="4" id="KW-0812">Transmembrane</keyword>
<sequence>MMISKLRPFLALSCLTLSCFQACYSFAQDSVPIRVGVLAFTHPENVEKRWQPTIDRIAADLNTPFELVALTPSELDADVAQGKLDFLITNALTGVSYKKDFGTSSLLTLVPRGNKHPTQSVGSALIMRAHEQVDNLDDLKTLRAISTDKQAFGGFQIFAGEMAHNGLNPFNDFKQLNFVGFPQQKLLSLIVDGKADIAILPTCVLENAILKGEIAAKALQVVLAKDAPSFQCQTSSELYPYYSFSKLGKTDHRLATEVVRSLLSIKPIDHAATQGRYDSWSATVNDSHVFKLLKQLQQWPFVTNWTSIFKSALPWAVVAAIILLFGYIHHLRVKRLVVLRTRDLKAEVELHTQTQKALLEQTKQFYKAQRVLLTGEMASGIAHELNQPLAGIRYLTQGCIYRLSDDQVELKEAMNKAIQQVDRAQSTIKRFRHFCQQPSVMTECCLNQVLEDTLSLMAAEFSRIQLTPDLNSLVVSLKADPSLLQQVFVNIIRNALDAMAQTKEPCLSITLSKQAEQASIVFKDNGTGLSETALERLFFPFETSKENGLGLGMIICKRIIEEHDGEIIAANNNLEGSAAPGLTITITLPIKGPQIV</sequence>
<dbReference type="InterPro" id="IPR003594">
    <property type="entry name" value="HATPase_dom"/>
</dbReference>
<keyword evidence="4" id="KW-0472">Membrane</keyword>
<dbReference type="PANTHER" id="PTHR43065:SF42">
    <property type="entry name" value="TWO-COMPONENT SENSOR PPRA"/>
    <property type="match status" value="1"/>
</dbReference>
<reference evidence="7 8" key="1">
    <citation type="submission" date="2007-10" db="EMBL/GenBank/DDBJ databases">
        <title>Complete sequence of Shewanella pealeana ATCC 700345.</title>
        <authorList>
            <consortium name="US DOE Joint Genome Institute"/>
            <person name="Copeland A."/>
            <person name="Lucas S."/>
            <person name="Lapidus A."/>
            <person name="Barry K."/>
            <person name="Glavina del Rio T."/>
            <person name="Dalin E."/>
            <person name="Tice H."/>
            <person name="Pitluck S."/>
            <person name="Chertkov O."/>
            <person name="Brettin T."/>
            <person name="Bruce D."/>
            <person name="Detter J.C."/>
            <person name="Han C."/>
            <person name="Schmutz J."/>
            <person name="Larimer F."/>
            <person name="Land M."/>
            <person name="Hauser L."/>
            <person name="Kyrpides N."/>
            <person name="Kim E."/>
            <person name="Zhao J.-S.Z."/>
            <person name="Manno D."/>
            <person name="Hawari J."/>
            <person name="Richardson P."/>
        </authorList>
    </citation>
    <scope>NUCLEOTIDE SEQUENCE [LARGE SCALE GENOMIC DNA]</scope>
    <source>
        <strain evidence="8">ATCC 700345 / ANG-SQ1</strain>
    </source>
</reference>
<evidence type="ECO:0000259" key="6">
    <source>
        <dbReference type="PROSITE" id="PS50109"/>
    </source>
</evidence>
<dbReference type="CDD" id="cd00082">
    <property type="entry name" value="HisKA"/>
    <property type="match status" value="1"/>
</dbReference>
<keyword evidence="3" id="KW-0597">Phosphoprotein</keyword>
<evidence type="ECO:0000256" key="1">
    <source>
        <dbReference type="ARBA" id="ARBA00000085"/>
    </source>
</evidence>
<dbReference type="PANTHER" id="PTHR43065">
    <property type="entry name" value="SENSOR HISTIDINE KINASE"/>
    <property type="match status" value="1"/>
</dbReference>
<keyword evidence="8" id="KW-1185">Reference proteome</keyword>
<evidence type="ECO:0000256" key="3">
    <source>
        <dbReference type="ARBA" id="ARBA00022553"/>
    </source>
</evidence>
<dbReference type="SMART" id="SM00388">
    <property type="entry name" value="HisKA"/>
    <property type="match status" value="1"/>
</dbReference>
<feature type="signal peptide" evidence="5">
    <location>
        <begin position="1"/>
        <end position="27"/>
    </location>
</feature>
<dbReference type="EC" id="2.7.13.3" evidence="2"/>
<keyword evidence="4" id="KW-1133">Transmembrane helix</keyword>
<dbReference type="Gene3D" id="3.30.565.10">
    <property type="entry name" value="Histidine kinase-like ATPase, C-terminal domain"/>
    <property type="match status" value="1"/>
</dbReference>
<dbReference type="eggNOG" id="COG3221">
    <property type="taxonomic scope" value="Bacteria"/>
</dbReference>
<dbReference type="SUPFAM" id="SSF47384">
    <property type="entry name" value="Homodimeric domain of signal transducing histidine kinase"/>
    <property type="match status" value="1"/>
</dbReference>
<organism evidence="7 8">
    <name type="scientific">Shewanella pealeana (strain ATCC 700345 / ANG-SQ1)</name>
    <dbReference type="NCBI Taxonomy" id="398579"/>
    <lineage>
        <taxon>Bacteria</taxon>
        <taxon>Pseudomonadati</taxon>
        <taxon>Pseudomonadota</taxon>
        <taxon>Gammaproteobacteria</taxon>
        <taxon>Alteromonadales</taxon>
        <taxon>Shewanellaceae</taxon>
        <taxon>Shewanella</taxon>
    </lineage>
</organism>
<dbReference type="eggNOG" id="COG4191">
    <property type="taxonomic scope" value="Bacteria"/>
</dbReference>
<dbReference type="Pfam" id="PF02518">
    <property type="entry name" value="HATPase_c"/>
    <property type="match status" value="1"/>
</dbReference>
<dbReference type="InterPro" id="IPR004358">
    <property type="entry name" value="Sig_transdc_His_kin-like_C"/>
</dbReference>
<accession>A8H4C2</accession>
<name>A8H4C2_SHEPA</name>
<dbReference type="Gene3D" id="3.40.190.10">
    <property type="entry name" value="Periplasmic binding protein-like II"/>
    <property type="match status" value="2"/>
</dbReference>
<dbReference type="AlphaFoldDB" id="A8H4C2"/>
<evidence type="ECO:0000256" key="4">
    <source>
        <dbReference type="SAM" id="Phobius"/>
    </source>
</evidence>
<feature type="domain" description="Histidine kinase" evidence="6">
    <location>
        <begin position="380"/>
        <end position="592"/>
    </location>
</feature>
<dbReference type="SUPFAM" id="SSF55874">
    <property type="entry name" value="ATPase domain of HSP90 chaperone/DNA topoisomerase II/histidine kinase"/>
    <property type="match status" value="1"/>
</dbReference>
<keyword evidence="5" id="KW-0732">Signal</keyword>
<evidence type="ECO:0000256" key="2">
    <source>
        <dbReference type="ARBA" id="ARBA00012438"/>
    </source>
</evidence>
<keyword evidence="7" id="KW-0808">Transferase</keyword>
<dbReference type="InterPro" id="IPR036890">
    <property type="entry name" value="HATPase_C_sf"/>
</dbReference>
<dbReference type="RefSeq" id="WP_012155325.1">
    <property type="nucleotide sequence ID" value="NC_009901.1"/>
</dbReference>
<dbReference type="EMBL" id="CP000851">
    <property type="protein sequence ID" value="ABV87409.1"/>
    <property type="molecule type" value="Genomic_DNA"/>
</dbReference>
<dbReference type="GO" id="GO:0000155">
    <property type="term" value="F:phosphorelay sensor kinase activity"/>
    <property type="evidence" value="ECO:0007669"/>
    <property type="project" value="InterPro"/>
</dbReference>
<dbReference type="InterPro" id="IPR036097">
    <property type="entry name" value="HisK_dim/P_sf"/>
</dbReference>
<dbReference type="InterPro" id="IPR003661">
    <property type="entry name" value="HisK_dim/P_dom"/>
</dbReference>
<dbReference type="STRING" id="398579.Spea_2089"/>
<evidence type="ECO:0000313" key="8">
    <source>
        <dbReference type="Proteomes" id="UP000002608"/>
    </source>
</evidence>
<dbReference type="SMART" id="SM00387">
    <property type="entry name" value="HATPase_c"/>
    <property type="match status" value="1"/>
</dbReference>